<evidence type="ECO:0000313" key="2">
    <source>
        <dbReference type="Proteomes" id="UP000256304"/>
    </source>
</evidence>
<accession>A0A3D9S6Y2</accession>
<gene>
    <name evidence="1" type="ORF">A8990_114100</name>
</gene>
<dbReference type="EMBL" id="QTTN01000014">
    <property type="protein sequence ID" value="REE84565.1"/>
    <property type="molecule type" value="Genomic_DNA"/>
</dbReference>
<protein>
    <submittedName>
        <fullName evidence="1">Uncharacterized protein</fullName>
    </submittedName>
</protein>
<sequence>MEEIQNYWLVVWNAETGELKNAKFTCTTSQESEASYEFENTYPKLKVIHIGQGEKPPKTYRSLPYVN</sequence>
<keyword evidence="2" id="KW-1185">Reference proteome</keyword>
<proteinExistence type="predicted"/>
<reference evidence="1 2" key="1">
    <citation type="submission" date="2018-08" db="EMBL/GenBank/DDBJ databases">
        <title>Genomic Encyclopedia of Type Strains, Phase III (KMG-III): the genomes of soil and plant-associated and newly described type strains.</title>
        <authorList>
            <person name="Whitman W."/>
        </authorList>
    </citation>
    <scope>NUCLEOTIDE SEQUENCE [LARGE SCALE GENOMIC DNA]</scope>
    <source>
        <strain evidence="1 2">CGMCC 1.10966</strain>
    </source>
</reference>
<evidence type="ECO:0000313" key="1">
    <source>
        <dbReference type="EMBL" id="REE84565.1"/>
    </source>
</evidence>
<dbReference type="Proteomes" id="UP000256304">
    <property type="component" value="Unassembled WGS sequence"/>
</dbReference>
<name>A0A3D9S6Y2_9BACL</name>
<dbReference type="AlphaFoldDB" id="A0A3D9S6Y2"/>
<comment type="caution">
    <text evidence="1">The sequence shown here is derived from an EMBL/GenBank/DDBJ whole genome shotgun (WGS) entry which is preliminary data.</text>
</comment>
<organism evidence="1 2">
    <name type="scientific">Paenibacillus taihuensis</name>
    <dbReference type="NCBI Taxonomy" id="1156355"/>
    <lineage>
        <taxon>Bacteria</taxon>
        <taxon>Bacillati</taxon>
        <taxon>Bacillota</taxon>
        <taxon>Bacilli</taxon>
        <taxon>Bacillales</taxon>
        <taxon>Paenibacillaceae</taxon>
        <taxon>Paenibacillus</taxon>
    </lineage>
</organism>